<accession>A0A3S9LZT5</accession>
<dbReference type="Proteomes" id="UP000280298">
    <property type="component" value="Chromosome"/>
</dbReference>
<feature type="compositionally biased region" description="Basic and acidic residues" evidence="1">
    <location>
        <begin position="40"/>
        <end position="63"/>
    </location>
</feature>
<keyword evidence="3" id="KW-1185">Reference proteome</keyword>
<dbReference type="AlphaFoldDB" id="A0A3S9LZT5"/>
<feature type="region of interest" description="Disordered" evidence="1">
    <location>
        <begin position="1"/>
        <end position="63"/>
    </location>
</feature>
<reference evidence="2 3" key="1">
    <citation type="journal article" date="2019" name="Int. J. Syst. Evol. Microbiol.">
        <title>Streptomyces cyaneochromogenes sp. nov., a blue pigment-producing actinomycete from manganese-contaminated soil.</title>
        <authorList>
            <person name="Tang X."/>
            <person name="Zhao J."/>
            <person name="Li K."/>
            <person name="Chen Z."/>
            <person name="Sun Y."/>
            <person name="Gao J."/>
        </authorList>
    </citation>
    <scope>NUCLEOTIDE SEQUENCE [LARGE SCALE GENOMIC DNA]</scope>
    <source>
        <strain evidence="2 3">MK-45</strain>
    </source>
</reference>
<protein>
    <submittedName>
        <fullName evidence="2">Uncharacterized protein</fullName>
    </submittedName>
</protein>
<evidence type="ECO:0000256" key="1">
    <source>
        <dbReference type="SAM" id="MobiDB-lite"/>
    </source>
</evidence>
<sequence length="63" mass="6774">MTCAGCSGVPGSKSGQSPNRSLPGVRPLGSKNRHPATRYDVGKALRRPETIAERDQVRPQRTS</sequence>
<proteinExistence type="predicted"/>
<evidence type="ECO:0000313" key="2">
    <source>
        <dbReference type="EMBL" id="AZQ32429.1"/>
    </source>
</evidence>
<dbReference type="EMBL" id="CP034539">
    <property type="protein sequence ID" value="AZQ32429.1"/>
    <property type="molecule type" value="Genomic_DNA"/>
</dbReference>
<organism evidence="2 3">
    <name type="scientific">Streptomyces cyaneochromogenes</name>
    <dbReference type="NCBI Taxonomy" id="2496836"/>
    <lineage>
        <taxon>Bacteria</taxon>
        <taxon>Bacillati</taxon>
        <taxon>Actinomycetota</taxon>
        <taxon>Actinomycetes</taxon>
        <taxon>Kitasatosporales</taxon>
        <taxon>Streptomycetaceae</taxon>
        <taxon>Streptomyces</taxon>
    </lineage>
</organism>
<dbReference type="KEGG" id="scya:EJ357_02350"/>
<evidence type="ECO:0000313" key="3">
    <source>
        <dbReference type="Proteomes" id="UP000280298"/>
    </source>
</evidence>
<name>A0A3S9LZT5_9ACTN</name>
<gene>
    <name evidence="2" type="ORF">EJ357_02350</name>
</gene>
<dbReference type="OrthoDB" id="4336794at2"/>